<dbReference type="EMBL" id="JBDFQZ010000001">
    <property type="protein sequence ID" value="KAK9757118.1"/>
    <property type="molecule type" value="Genomic_DNA"/>
</dbReference>
<keyword evidence="3" id="KW-1185">Reference proteome</keyword>
<evidence type="ECO:0000313" key="3">
    <source>
        <dbReference type="Proteomes" id="UP001443914"/>
    </source>
</evidence>
<sequence length="144" mass="16235">MLHNNIRPTASLHGHQPVPRPTSAYDNHTHTRPSSSRQHTFHTIFSHTQHSINHCQPSRLFTTSQQTSLIQLHNYKTHEQAQTITTTQSFTTASIPKLHGSSFKGHAHTTPNKTAITAHNNNQKHTYYTVKPCTCITQSKSVHS</sequence>
<gene>
    <name evidence="2" type="ORF">RND81_01G141200</name>
</gene>
<evidence type="ECO:0000256" key="1">
    <source>
        <dbReference type="SAM" id="MobiDB-lite"/>
    </source>
</evidence>
<organism evidence="2 3">
    <name type="scientific">Saponaria officinalis</name>
    <name type="common">Common soapwort</name>
    <name type="synonym">Lychnis saponaria</name>
    <dbReference type="NCBI Taxonomy" id="3572"/>
    <lineage>
        <taxon>Eukaryota</taxon>
        <taxon>Viridiplantae</taxon>
        <taxon>Streptophyta</taxon>
        <taxon>Embryophyta</taxon>
        <taxon>Tracheophyta</taxon>
        <taxon>Spermatophyta</taxon>
        <taxon>Magnoliopsida</taxon>
        <taxon>eudicotyledons</taxon>
        <taxon>Gunneridae</taxon>
        <taxon>Pentapetalae</taxon>
        <taxon>Caryophyllales</taxon>
        <taxon>Caryophyllaceae</taxon>
        <taxon>Caryophylleae</taxon>
        <taxon>Saponaria</taxon>
    </lineage>
</organism>
<comment type="caution">
    <text evidence="2">The sequence shown here is derived from an EMBL/GenBank/DDBJ whole genome shotgun (WGS) entry which is preliminary data.</text>
</comment>
<proteinExistence type="predicted"/>
<reference evidence="2" key="1">
    <citation type="submission" date="2024-03" db="EMBL/GenBank/DDBJ databases">
        <title>WGS assembly of Saponaria officinalis var. Norfolk2.</title>
        <authorList>
            <person name="Jenkins J."/>
            <person name="Shu S."/>
            <person name="Grimwood J."/>
            <person name="Barry K."/>
            <person name="Goodstein D."/>
            <person name="Schmutz J."/>
            <person name="Leebens-Mack J."/>
            <person name="Osbourn A."/>
        </authorList>
    </citation>
    <scope>NUCLEOTIDE SEQUENCE [LARGE SCALE GENOMIC DNA]</scope>
    <source>
        <strain evidence="2">JIC</strain>
    </source>
</reference>
<dbReference type="AlphaFoldDB" id="A0AAW1NE24"/>
<evidence type="ECO:0000313" key="2">
    <source>
        <dbReference type="EMBL" id="KAK9757118.1"/>
    </source>
</evidence>
<dbReference type="Proteomes" id="UP001443914">
    <property type="component" value="Unassembled WGS sequence"/>
</dbReference>
<protein>
    <submittedName>
        <fullName evidence="2">Uncharacterized protein</fullName>
    </submittedName>
</protein>
<name>A0AAW1NE24_SAPOF</name>
<accession>A0AAW1NE24</accession>
<feature type="region of interest" description="Disordered" evidence="1">
    <location>
        <begin position="1"/>
        <end position="38"/>
    </location>
</feature>